<dbReference type="Proteomes" id="UP001152888">
    <property type="component" value="Unassembled WGS sequence"/>
</dbReference>
<evidence type="ECO:0000313" key="1">
    <source>
        <dbReference type="EMBL" id="CAH1956849.1"/>
    </source>
</evidence>
<keyword evidence="2" id="KW-1185">Reference proteome</keyword>
<name>A0A9P0JQ91_ACAOB</name>
<evidence type="ECO:0000313" key="2">
    <source>
        <dbReference type="Proteomes" id="UP001152888"/>
    </source>
</evidence>
<dbReference type="EMBL" id="CAKOFQ010006667">
    <property type="protein sequence ID" value="CAH1956849.1"/>
    <property type="molecule type" value="Genomic_DNA"/>
</dbReference>
<sequence>MKKQLLMKENKNKLEIMQLEYEERKKREDETGLDWLTEECNYYYRLSCLNAAARRLETDNCCTSSKNGAVDIVICSMEIEFRFLLHGRGNTVPAHKIDDDVIDSMAKAVGASSSTKWWPL</sequence>
<dbReference type="AlphaFoldDB" id="A0A9P0JQ91"/>
<accession>A0A9P0JQ91</accession>
<comment type="caution">
    <text evidence="1">The sequence shown here is derived from an EMBL/GenBank/DDBJ whole genome shotgun (WGS) entry which is preliminary data.</text>
</comment>
<reference evidence="1" key="1">
    <citation type="submission" date="2022-03" db="EMBL/GenBank/DDBJ databases">
        <authorList>
            <person name="Sayadi A."/>
        </authorList>
    </citation>
    <scope>NUCLEOTIDE SEQUENCE</scope>
</reference>
<proteinExistence type="predicted"/>
<gene>
    <name evidence="1" type="ORF">ACAOBT_LOCUS1758</name>
</gene>
<organism evidence="1 2">
    <name type="scientific">Acanthoscelides obtectus</name>
    <name type="common">Bean weevil</name>
    <name type="synonym">Bruchus obtectus</name>
    <dbReference type="NCBI Taxonomy" id="200917"/>
    <lineage>
        <taxon>Eukaryota</taxon>
        <taxon>Metazoa</taxon>
        <taxon>Ecdysozoa</taxon>
        <taxon>Arthropoda</taxon>
        <taxon>Hexapoda</taxon>
        <taxon>Insecta</taxon>
        <taxon>Pterygota</taxon>
        <taxon>Neoptera</taxon>
        <taxon>Endopterygota</taxon>
        <taxon>Coleoptera</taxon>
        <taxon>Polyphaga</taxon>
        <taxon>Cucujiformia</taxon>
        <taxon>Chrysomeloidea</taxon>
        <taxon>Chrysomelidae</taxon>
        <taxon>Bruchinae</taxon>
        <taxon>Bruchini</taxon>
        <taxon>Acanthoscelides</taxon>
    </lineage>
</organism>
<protein>
    <submittedName>
        <fullName evidence="1">Uncharacterized protein</fullName>
    </submittedName>
</protein>